<comment type="subcellular location">
    <subcellularLocation>
        <location evidence="1">Secreted</location>
    </subcellularLocation>
</comment>
<dbReference type="GO" id="GO:0030600">
    <property type="term" value="F:feruloyl esterase activity"/>
    <property type="evidence" value="ECO:0007669"/>
    <property type="project" value="InterPro"/>
</dbReference>
<dbReference type="PANTHER" id="PTHR38050">
    <property type="match status" value="1"/>
</dbReference>
<keyword evidence="8" id="KW-1185">Reference proteome</keyword>
<accession>A0A9X1K4L1</accession>
<dbReference type="AlphaFoldDB" id="A0A9X1K4L1"/>
<evidence type="ECO:0000256" key="2">
    <source>
        <dbReference type="ARBA" id="ARBA00022525"/>
    </source>
</evidence>
<evidence type="ECO:0000256" key="5">
    <source>
        <dbReference type="ARBA" id="ARBA00023277"/>
    </source>
</evidence>
<keyword evidence="6" id="KW-0624">Polysaccharide degradation</keyword>
<keyword evidence="2" id="KW-0964">Secreted</keyword>
<keyword evidence="3" id="KW-0732">Signal</keyword>
<dbReference type="PANTHER" id="PTHR38050:SF2">
    <property type="entry name" value="FERULOYL ESTERASE C-RELATED"/>
    <property type="match status" value="1"/>
</dbReference>
<comment type="caution">
    <text evidence="7">The sequence shown here is derived from an EMBL/GenBank/DDBJ whole genome shotgun (WGS) entry which is preliminary data.</text>
</comment>
<dbReference type="EMBL" id="JAHXDN010000005">
    <property type="protein sequence ID" value="MBW4709827.1"/>
    <property type="molecule type" value="Genomic_DNA"/>
</dbReference>
<dbReference type="Proteomes" id="UP001138661">
    <property type="component" value="Unassembled WGS sequence"/>
</dbReference>
<evidence type="ECO:0000313" key="8">
    <source>
        <dbReference type="Proteomes" id="UP001138661"/>
    </source>
</evidence>
<name>A0A9X1K4L1_9RHOB</name>
<evidence type="ECO:0000256" key="6">
    <source>
        <dbReference type="ARBA" id="ARBA00023326"/>
    </source>
</evidence>
<keyword evidence="4" id="KW-0378">Hydrolase</keyword>
<sequence>MRTPDAGPPTALVLFLGGSGANAERIATQSSVVATFLANQAAVAIPQGLPPFGEGAPNWAVRDGRQMPRDDVAFILDVIADARMRLDLNTLPVLLTGFSRGGSMIWDIACQVPEAADAYAPIAGAFWIPEPQTCNGPVHLFHTHGFTDPVVPLEGRPVRDGTRQQGDVFTGLRLWRAVNACGSRADDHDVGEDRWIKRWTTCEDGSVTLMLHEGGHAVPSGWADTTFAWFEASVSTE</sequence>
<evidence type="ECO:0000256" key="4">
    <source>
        <dbReference type="ARBA" id="ARBA00022801"/>
    </source>
</evidence>
<organism evidence="7 8">
    <name type="scientific">Roseobacter insulae</name>
    <dbReference type="NCBI Taxonomy" id="2859783"/>
    <lineage>
        <taxon>Bacteria</taxon>
        <taxon>Pseudomonadati</taxon>
        <taxon>Pseudomonadota</taxon>
        <taxon>Alphaproteobacteria</taxon>
        <taxon>Rhodobacterales</taxon>
        <taxon>Roseobacteraceae</taxon>
        <taxon>Roseobacter</taxon>
    </lineage>
</organism>
<dbReference type="GO" id="GO:0005576">
    <property type="term" value="C:extracellular region"/>
    <property type="evidence" value="ECO:0007669"/>
    <property type="project" value="UniProtKB-SubCell"/>
</dbReference>
<reference evidence="7" key="1">
    <citation type="submission" date="2021-07" db="EMBL/GenBank/DDBJ databases">
        <title>Roseobacter insulae sp. nov., isolated from a tidal flat.</title>
        <authorList>
            <person name="Park S."/>
            <person name="Yoon J.-H."/>
        </authorList>
    </citation>
    <scope>NUCLEOTIDE SEQUENCE</scope>
    <source>
        <strain evidence="7">YSTF-M11</strain>
    </source>
</reference>
<evidence type="ECO:0000256" key="3">
    <source>
        <dbReference type="ARBA" id="ARBA00022729"/>
    </source>
</evidence>
<dbReference type="InterPro" id="IPR043595">
    <property type="entry name" value="FaeB/C/D"/>
</dbReference>
<evidence type="ECO:0000256" key="1">
    <source>
        <dbReference type="ARBA" id="ARBA00004613"/>
    </source>
</evidence>
<dbReference type="GO" id="GO:0000272">
    <property type="term" value="P:polysaccharide catabolic process"/>
    <property type="evidence" value="ECO:0007669"/>
    <property type="project" value="UniProtKB-KW"/>
</dbReference>
<dbReference type="RefSeq" id="WP_219505758.1">
    <property type="nucleotide sequence ID" value="NZ_JAHXDN010000005.1"/>
</dbReference>
<proteinExistence type="predicted"/>
<keyword evidence="5" id="KW-0119">Carbohydrate metabolism</keyword>
<gene>
    <name evidence="7" type="ORF">KX928_18735</name>
</gene>
<evidence type="ECO:0000313" key="7">
    <source>
        <dbReference type="EMBL" id="MBW4709827.1"/>
    </source>
</evidence>
<protein>
    <submittedName>
        <fullName evidence="7">Polyhydroxybutyrate depolymerase</fullName>
    </submittedName>
</protein>